<dbReference type="EMBL" id="CP108164">
    <property type="protein sequence ID" value="WTQ80066.1"/>
    <property type="molecule type" value="Genomic_DNA"/>
</dbReference>
<organism evidence="6 7">
    <name type="scientific">Streptomyces achromogenes</name>
    <dbReference type="NCBI Taxonomy" id="67255"/>
    <lineage>
        <taxon>Bacteria</taxon>
        <taxon>Bacillati</taxon>
        <taxon>Actinomycetota</taxon>
        <taxon>Actinomycetes</taxon>
        <taxon>Kitasatosporales</taxon>
        <taxon>Streptomycetaceae</taxon>
        <taxon>Streptomyces</taxon>
    </lineage>
</organism>
<evidence type="ECO:0000256" key="1">
    <source>
        <dbReference type="ARBA" id="ARBA00001933"/>
    </source>
</evidence>
<reference evidence="6 7" key="1">
    <citation type="submission" date="2022-10" db="EMBL/GenBank/DDBJ databases">
        <title>The complete genomes of actinobacterial strains from the NBC collection.</title>
        <authorList>
            <person name="Joergensen T.S."/>
            <person name="Alvarez Arevalo M."/>
            <person name="Sterndorff E.B."/>
            <person name="Faurdal D."/>
            <person name="Vuksanovic O."/>
            <person name="Mourched A.-S."/>
            <person name="Charusanti P."/>
            <person name="Shaw S."/>
            <person name="Blin K."/>
            <person name="Weber T."/>
        </authorList>
    </citation>
    <scope>NUCLEOTIDE SEQUENCE [LARGE SCALE GENOMIC DNA]</scope>
    <source>
        <strain evidence="6 7">NBC_00156</strain>
    </source>
</reference>
<dbReference type="Gene3D" id="3.40.640.10">
    <property type="entry name" value="Type I PLP-dependent aspartate aminotransferase-like (Major domain)"/>
    <property type="match status" value="1"/>
</dbReference>
<dbReference type="RefSeq" id="WP_405446051.1">
    <property type="nucleotide sequence ID" value="NZ_CP108164.1"/>
</dbReference>
<keyword evidence="7" id="KW-1185">Reference proteome</keyword>
<dbReference type="InterPro" id="IPR015421">
    <property type="entry name" value="PyrdxlP-dep_Trfase_major"/>
</dbReference>
<keyword evidence="2" id="KW-0663">Pyridoxal phosphate</keyword>
<dbReference type="Proteomes" id="UP001622557">
    <property type="component" value="Chromosome"/>
</dbReference>
<name>A0ABZ1KNE9_STRAH</name>
<keyword evidence="6" id="KW-0808">Transferase</keyword>
<evidence type="ECO:0000313" key="7">
    <source>
        <dbReference type="Proteomes" id="UP001622557"/>
    </source>
</evidence>
<evidence type="ECO:0000259" key="5">
    <source>
        <dbReference type="Pfam" id="PF00266"/>
    </source>
</evidence>
<dbReference type="InterPro" id="IPR000192">
    <property type="entry name" value="Aminotrans_V_dom"/>
</dbReference>
<dbReference type="PANTHER" id="PTHR43586">
    <property type="entry name" value="CYSTEINE DESULFURASE"/>
    <property type="match status" value="1"/>
</dbReference>
<dbReference type="PROSITE" id="PS00595">
    <property type="entry name" value="AA_TRANSFER_CLASS_5"/>
    <property type="match status" value="1"/>
</dbReference>
<dbReference type="Gene3D" id="3.90.1150.10">
    <property type="entry name" value="Aspartate Aminotransferase, domain 1"/>
    <property type="match status" value="1"/>
</dbReference>
<dbReference type="InterPro" id="IPR020578">
    <property type="entry name" value="Aminotrans_V_PyrdxlP_BS"/>
</dbReference>
<keyword evidence="6" id="KW-0032">Aminotransferase</keyword>
<comment type="similarity">
    <text evidence="3">Belongs to the class-V pyridoxal-phosphate-dependent aminotransferase family.</text>
</comment>
<proteinExistence type="inferred from homology"/>
<evidence type="ECO:0000256" key="2">
    <source>
        <dbReference type="ARBA" id="ARBA00022898"/>
    </source>
</evidence>
<dbReference type="GeneID" id="97280146"/>
<dbReference type="InterPro" id="IPR015422">
    <property type="entry name" value="PyrdxlP-dep_Trfase_small"/>
</dbReference>
<dbReference type="GO" id="GO:0008483">
    <property type="term" value="F:transaminase activity"/>
    <property type="evidence" value="ECO:0007669"/>
    <property type="project" value="UniProtKB-KW"/>
</dbReference>
<feature type="domain" description="Aminotransferase class V" evidence="5">
    <location>
        <begin position="22"/>
        <end position="394"/>
    </location>
</feature>
<evidence type="ECO:0000313" key="6">
    <source>
        <dbReference type="EMBL" id="WTQ80066.1"/>
    </source>
</evidence>
<sequence length="407" mass="43934">MILHDEPRRGTRAEYPHADRSVYLDTACIGIVPQSVARAVRDFVDQVQQVPADSGTAHHGRLNKARDAARPRVAELIGAQPQDIALVESATHGLNVAALALPLESGDVVAMADTEYIQMGVTWSQLARNGVKICRIPHQGGEITVDTIDRYLDFDVTALALSSVQWTTGYRADLAKISEMCRDRGIMLIVDGAQHIGAVPFDVSQTPVDVLVSSGHKWLNSPFGTGFLYLSPDIRSRLHRPISGFFAANPPARTWGEAFLRPDISPFQEFTYTDDARAWETGGTSNYPGGVGLSAAVKLILDRGVDYGWECILSLTGHLLEGLRRINVRIVTPQAVDSRSGIVTFTTGQNDSDVALAAYLSEAGISVSVRYAGGAGGIRVSCHWSNTAADVDRLLDAVRSFSPLPAT</sequence>
<protein>
    <submittedName>
        <fullName evidence="6">Aminotransferase class V-fold PLP-dependent enzyme</fullName>
    </submittedName>
</protein>
<dbReference type="Pfam" id="PF00266">
    <property type="entry name" value="Aminotran_5"/>
    <property type="match status" value="1"/>
</dbReference>
<dbReference type="PANTHER" id="PTHR43586:SF15">
    <property type="entry name" value="BLR3095 PROTEIN"/>
    <property type="match status" value="1"/>
</dbReference>
<dbReference type="SUPFAM" id="SSF53383">
    <property type="entry name" value="PLP-dependent transferases"/>
    <property type="match status" value="1"/>
</dbReference>
<evidence type="ECO:0000256" key="3">
    <source>
        <dbReference type="RuleBase" id="RU004075"/>
    </source>
</evidence>
<comment type="cofactor">
    <cofactor evidence="1 4">
        <name>pyridoxal 5'-phosphate</name>
        <dbReference type="ChEBI" id="CHEBI:597326"/>
    </cofactor>
</comment>
<dbReference type="InterPro" id="IPR015424">
    <property type="entry name" value="PyrdxlP-dep_Trfase"/>
</dbReference>
<accession>A0ABZ1KNE9</accession>
<evidence type="ECO:0000256" key="4">
    <source>
        <dbReference type="RuleBase" id="RU004504"/>
    </source>
</evidence>
<gene>
    <name evidence="6" type="ORF">OG350_06945</name>
</gene>